<proteinExistence type="predicted"/>
<keyword evidence="1" id="KW-0489">Methyltransferase</keyword>
<protein>
    <submittedName>
        <fullName evidence="1">Methyltransferase-like protein 23</fullName>
    </submittedName>
</protein>
<keyword evidence="1" id="KW-0808">Transferase</keyword>
<dbReference type="GO" id="GO:0008168">
    <property type="term" value="F:methyltransferase activity"/>
    <property type="evidence" value="ECO:0007669"/>
    <property type="project" value="UniProtKB-KW"/>
</dbReference>
<dbReference type="AlphaFoldDB" id="A0A170W5R4"/>
<organism evidence="1">
    <name type="scientific">Triatoma infestans</name>
    <name type="common">Assassin bug</name>
    <dbReference type="NCBI Taxonomy" id="30076"/>
    <lineage>
        <taxon>Eukaryota</taxon>
        <taxon>Metazoa</taxon>
        <taxon>Ecdysozoa</taxon>
        <taxon>Arthropoda</taxon>
        <taxon>Hexapoda</taxon>
        <taxon>Insecta</taxon>
        <taxon>Pterygota</taxon>
        <taxon>Neoptera</taxon>
        <taxon>Paraneoptera</taxon>
        <taxon>Hemiptera</taxon>
        <taxon>Heteroptera</taxon>
        <taxon>Panheteroptera</taxon>
        <taxon>Cimicomorpha</taxon>
        <taxon>Reduviidae</taxon>
        <taxon>Triatominae</taxon>
        <taxon>Triatoma</taxon>
    </lineage>
</organism>
<accession>A0A170W5R4</accession>
<reference evidence="1" key="1">
    <citation type="submission" date="2016-04" db="EMBL/GenBank/DDBJ databases">
        <authorList>
            <person name="Calderon-Fernandez G.M.Sr."/>
        </authorList>
    </citation>
    <scope>NUCLEOTIDE SEQUENCE</scope>
    <source>
        <strain evidence="1">Int1</strain>
        <tissue evidence="1">Integument</tissue>
    </source>
</reference>
<reference evidence="1" key="2">
    <citation type="journal article" date="2017" name="J. Med. Entomol.">
        <title>Transcriptome Analysis of the Triatoma infestans (Hemiptera: Reduviidae) Integument.</title>
        <authorList>
            <person name="Calderon-Fernandez G.M."/>
            <person name="Moriconi D.E."/>
            <person name="Dulbecco A.B."/>
            <person name="Juarez M.P."/>
        </authorList>
    </citation>
    <scope>NUCLEOTIDE SEQUENCE</scope>
    <source>
        <strain evidence="1">Int1</strain>
        <tissue evidence="1">Integument</tissue>
    </source>
</reference>
<sequence>MLHKWNLRCEHIPINNLGSEAGIDVNELMQDHTIHLLEITKK</sequence>
<dbReference type="GO" id="GO:0032259">
    <property type="term" value="P:methylation"/>
    <property type="evidence" value="ECO:0007669"/>
    <property type="project" value="UniProtKB-KW"/>
</dbReference>
<evidence type="ECO:0000313" key="1">
    <source>
        <dbReference type="EMBL" id="JAR97224.1"/>
    </source>
</evidence>
<name>A0A170W5R4_TRIIF</name>
<dbReference type="EMBL" id="GEMB01006103">
    <property type="protein sequence ID" value="JAR97224.1"/>
    <property type="molecule type" value="Transcribed_RNA"/>
</dbReference>